<keyword evidence="3" id="KW-1185">Reference proteome</keyword>
<evidence type="ECO:0000256" key="1">
    <source>
        <dbReference type="SAM" id="Phobius"/>
    </source>
</evidence>
<dbReference type="OrthoDB" id="6159119at2759"/>
<reference evidence="2" key="1">
    <citation type="submission" date="2021-04" db="EMBL/GenBank/DDBJ databases">
        <authorList>
            <consortium name="Molecular Ecology Group"/>
        </authorList>
    </citation>
    <scope>NUCLEOTIDE SEQUENCE</scope>
</reference>
<sequence>MPTLLLLLFIFFIKIFWLSFNSGPWLADLFFFDKFGHCERTQPFDLADEKYILKHIGGGFVHETLICDITLKSPTGYGVCLTFEDLEIDDCSVRIKIYTSSTSTGPEWRSLDCNDDSPGQMCTTDRFVTVRVVKDKLNYNRGYSFEIHVEKSHNITEKGVLFASIGVFVAVILGVVILTSILFLLFLYCCCCRRRSGFQVKTLEINQIPLQENGSLVQPSAPPVDIEDRLWAANSTSHMYTHSQYGPYPLQHMPPPYTSPPPYQQDCTVEVTRYTQGPLSNYPVK</sequence>
<keyword evidence="1" id="KW-1133">Transmembrane helix</keyword>
<protein>
    <submittedName>
        <fullName evidence="2">Uncharacterized protein</fullName>
    </submittedName>
</protein>
<evidence type="ECO:0000313" key="3">
    <source>
        <dbReference type="Proteomes" id="UP000678393"/>
    </source>
</evidence>
<dbReference type="SUPFAM" id="SSF49854">
    <property type="entry name" value="Spermadhesin, CUB domain"/>
    <property type="match status" value="1"/>
</dbReference>
<dbReference type="InterPro" id="IPR035914">
    <property type="entry name" value="Sperma_CUB_dom_sf"/>
</dbReference>
<feature type="transmembrane region" description="Helical" evidence="1">
    <location>
        <begin position="160"/>
        <end position="188"/>
    </location>
</feature>
<keyword evidence="1" id="KW-0812">Transmembrane</keyword>
<dbReference type="Proteomes" id="UP000678393">
    <property type="component" value="Unassembled WGS sequence"/>
</dbReference>
<proteinExistence type="predicted"/>
<feature type="transmembrane region" description="Helical" evidence="1">
    <location>
        <begin position="6"/>
        <end position="27"/>
    </location>
</feature>
<dbReference type="EMBL" id="CAJHNH020002718">
    <property type="protein sequence ID" value="CAG5127541.1"/>
    <property type="molecule type" value="Genomic_DNA"/>
</dbReference>
<accession>A0A8S3ZLC6</accession>
<evidence type="ECO:0000313" key="2">
    <source>
        <dbReference type="EMBL" id="CAG5127541.1"/>
    </source>
</evidence>
<dbReference type="Gene3D" id="2.60.120.290">
    <property type="entry name" value="Spermadhesin, CUB domain"/>
    <property type="match status" value="1"/>
</dbReference>
<keyword evidence="1" id="KW-0472">Membrane</keyword>
<gene>
    <name evidence="2" type="ORF">CUNI_LOCUS13099</name>
</gene>
<dbReference type="AlphaFoldDB" id="A0A8S3ZLC6"/>
<comment type="caution">
    <text evidence="2">The sequence shown here is derived from an EMBL/GenBank/DDBJ whole genome shotgun (WGS) entry which is preliminary data.</text>
</comment>
<organism evidence="2 3">
    <name type="scientific">Candidula unifasciata</name>
    <dbReference type="NCBI Taxonomy" id="100452"/>
    <lineage>
        <taxon>Eukaryota</taxon>
        <taxon>Metazoa</taxon>
        <taxon>Spiralia</taxon>
        <taxon>Lophotrochozoa</taxon>
        <taxon>Mollusca</taxon>
        <taxon>Gastropoda</taxon>
        <taxon>Heterobranchia</taxon>
        <taxon>Euthyneura</taxon>
        <taxon>Panpulmonata</taxon>
        <taxon>Eupulmonata</taxon>
        <taxon>Stylommatophora</taxon>
        <taxon>Helicina</taxon>
        <taxon>Helicoidea</taxon>
        <taxon>Geomitridae</taxon>
        <taxon>Candidula</taxon>
    </lineage>
</organism>
<name>A0A8S3ZLC6_9EUPU</name>